<dbReference type="Proteomes" id="UP000594034">
    <property type="component" value="Chromosome"/>
</dbReference>
<comment type="similarity">
    <text evidence="3">Belongs to the methyl-accepting chemotaxis (MCP) protein family.</text>
</comment>
<evidence type="ECO:0000259" key="6">
    <source>
        <dbReference type="PROSITE" id="PS50111"/>
    </source>
</evidence>
<keyword evidence="9" id="KW-1185">Reference proteome</keyword>
<dbReference type="GO" id="GO:0004888">
    <property type="term" value="F:transmembrane signaling receptor activity"/>
    <property type="evidence" value="ECO:0007669"/>
    <property type="project" value="InterPro"/>
</dbReference>
<dbReference type="PRINTS" id="PR00260">
    <property type="entry name" value="CHEMTRNSDUCR"/>
</dbReference>
<dbReference type="CDD" id="cd06225">
    <property type="entry name" value="HAMP"/>
    <property type="match status" value="1"/>
</dbReference>
<evidence type="ECO:0000256" key="3">
    <source>
        <dbReference type="ARBA" id="ARBA00029447"/>
    </source>
</evidence>
<dbReference type="AlphaFoldDB" id="A0A5J6X3J4"/>
<dbReference type="FunFam" id="1.10.287.950:FF:000001">
    <property type="entry name" value="Methyl-accepting chemotaxis sensory transducer"/>
    <property type="match status" value="1"/>
</dbReference>
<dbReference type="PROSITE" id="PS50111">
    <property type="entry name" value="CHEMOTAXIS_TRANSDUC_2"/>
    <property type="match status" value="1"/>
</dbReference>
<dbReference type="GO" id="GO:0016020">
    <property type="term" value="C:membrane"/>
    <property type="evidence" value="ECO:0007669"/>
    <property type="project" value="UniProtKB-SubCell"/>
</dbReference>
<feature type="domain" description="Methyl-accepting transducer" evidence="6">
    <location>
        <begin position="44"/>
        <end position="280"/>
    </location>
</feature>
<dbReference type="Pfam" id="PF00015">
    <property type="entry name" value="MCPsignal"/>
    <property type="match status" value="1"/>
</dbReference>
<dbReference type="GO" id="GO:0006935">
    <property type="term" value="P:chemotaxis"/>
    <property type="evidence" value="ECO:0007669"/>
    <property type="project" value="InterPro"/>
</dbReference>
<accession>A0A5J6X3J4</accession>
<keyword evidence="2 4" id="KW-0807">Transducer</keyword>
<name>A0A5J6X3J4_9GAMM</name>
<dbReference type="InterPro" id="IPR004089">
    <property type="entry name" value="MCPsignal_dom"/>
</dbReference>
<dbReference type="PANTHER" id="PTHR32089:SF120">
    <property type="entry name" value="METHYL-ACCEPTING CHEMOTAXIS PROTEIN TLPQ"/>
    <property type="match status" value="1"/>
</dbReference>
<comment type="subcellular location">
    <subcellularLocation>
        <location evidence="1">Membrane</location>
    </subcellularLocation>
</comment>
<dbReference type="KEGG" id="asim:FE240_14725"/>
<feature type="coiled-coil region" evidence="5">
    <location>
        <begin position="52"/>
        <end position="86"/>
    </location>
</feature>
<dbReference type="PROSITE" id="PS50885">
    <property type="entry name" value="HAMP"/>
    <property type="match status" value="1"/>
</dbReference>
<dbReference type="Pfam" id="PF00672">
    <property type="entry name" value="HAMP"/>
    <property type="match status" value="1"/>
</dbReference>
<dbReference type="EMBL" id="CP040449">
    <property type="protein sequence ID" value="QFI56743.1"/>
    <property type="molecule type" value="Genomic_DNA"/>
</dbReference>
<proteinExistence type="inferred from homology"/>
<dbReference type="GO" id="GO:0007165">
    <property type="term" value="P:signal transduction"/>
    <property type="evidence" value="ECO:0007669"/>
    <property type="project" value="UniProtKB-KW"/>
</dbReference>
<reference evidence="8 9" key="1">
    <citation type="submission" date="2019-05" db="EMBL/GenBank/DDBJ databases">
        <title>OXA-830, a novel chromosomally encoded expanded-spectrum class D beta-lactamase in Aeromonas simiae.</title>
        <authorList>
            <person name="Zhou W."/>
            <person name="Chen Q."/>
        </authorList>
    </citation>
    <scope>NUCLEOTIDE SEQUENCE [LARGE SCALE GENOMIC DNA]</scope>
    <source>
        <strain evidence="8 9">A6</strain>
    </source>
</reference>
<evidence type="ECO:0000313" key="9">
    <source>
        <dbReference type="Proteomes" id="UP000594034"/>
    </source>
</evidence>
<dbReference type="InterPro" id="IPR003660">
    <property type="entry name" value="HAMP_dom"/>
</dbReference>
<evidence type="ECO:0000256" key="5">
    <source>
        <dbReference type="SAM" id="Coils"/>
    </source>
</evidence>
<dbReference type="PANTHER" id="PTHR32089">
    <property type="entry name" value="METHYL-ACCEPTING CHEMOTAXIS PROTEIN MCPB"/>
    <property type="match status" value="1"/>
</dbReference>
<protein>
    <submittedName>
        <fullName evidence="8">Methyl-accepting chemotaxis protein</fullName>
    </submittedName>
</protein>
<evidence type="ECO:0000256" key="4">
    <source>
        <dbReference type="PROSITE-ProRule" id="PRU00284"/>
    </source>
</evidence>
<evidence type="ECO:0000256" key="2">
    <source>
        <dbReference type="ARBA" id="ARBA00023224"/>
    </source>
</evidence>
<evidence type="ECO:0000259" key="7">
    <source>
        <dbReference type="PROSITE" id="PS50885"/>
    </source>
</evidence>
<sequence>MASGRGDLTQRLPTGRDDELGRLAKAFNAVMVTLAELVSGLTQIGRQVNSSTDRLEQVAAQTHEHIEQQQQEIEQVATALHEMSMTANEVAQHAETTAEATHEANRFASEGYARVQENFSLIAALRTDMDGSASQLQTLRETSAEIGNIVVVIQSIAEQTNLLALNAAIEAARAGEQGRGFAVVADEVRALASKTQQSTKEIEVIIHQLQQASDVAYDGMQKNQQAVQHANDIAASLQEVLQGIESRIGSVNAMNAQVATAAHEQSSVAEEISRNVESVKGLSVRLGELGQGVTEQAQQVRRQNQTLNGELAQFTL</sequence>
<feature type="domain" description="HAMP" evidence="7">
    <location>
        <begin position="4"/>
        <end position="39"/>
    </location>
</feature>
<gene>
    <name evidence="8" type="ORF">FE240_14725</name>
</gene>
<dbReference type="SUPFAM" id="SSF58104">
    <property type="entry name" value="Methyl-accepting chemotaxis protein (MCP) signaling domain"/>
    <property type="match status" value="1"/>
</dbReference>
<dbReference type="Gene3D" id="1.10.287.950">
    <property type="entry name" value="Methyl-accepting chemotaxis protein"/>
    <property type="match status" value="1"/>
</dbReference>
<keyword evidence="5" id="KW-0175">Coiled coil</keyword>
<organism evidence="8 9">
    <name type="scientific">Aeromonas simiae</name>
    <dbReference type="NCBI Taxonomy" id="218936"/>
    <lineage>
        <taxon>Bacteria</taxon>
        <taxon>Pseudomonadati</taxon>
        <taxon>Pseudomonadota</taxon>
        <taxon>Gammaproteobacteria</taxon>
        <taxon>Aeromonadales</taxon>
        <taxon>Aeromonadaceae</taxon>
        <taxon>Aeromonas</taxon>
    </lineage>
</organism>
<evidence type="ECO:0000256" key="1">
    <source>
        <dbReference type="ARBA" id="ARBA00004370"/>
    </source>
</evidence>
<evidence type="ECO:0000313" key="8">
    <source>
        <dbReference type="EMBL" id="QFI56743.1"/>
    </source>
</evidence>
<dbReference type="InterPro" id="IPR004090">
    <property type="entry name" value="Chemotax_Me-accpt_rcpt"/>
</dbReference>
<dbReference type="SMART" id="SM00283">
    <property type="entry name" value="MA"/>
    <property type="match status" value="1"/>
</dbReference>